<accession>A0A090DXM3</accession>
<evidence type="ECO:0000259" key="1">
    <source>
        <dbReference type="PROSITE" id="PS50181"/>
    </source>
</evidence>
<evidence type="ECO:0000313" key="3">
    <source>
        <dbReference type="Proteomes" id="UP000031552"/>
    </source>
</evidence>
<name>A0A090DXM3_9BACT</name>
<dbReference type="AlphaFoldDB" id="A0A090DXM3"/>
<dbReference type="InterPro" id="IPR011047">
    <property type="entry name" value="Quinoprotein_ADH-like_sf"/>
</dbReference>
<reference evidence="2" key="2">
    <citation type="submission" date="2014-09" db="EMBL/GenBank/DDBJ databases">
        <title>Criblamydia sequanensis harbors a mega-plasmid encoding arsenite resistance.</title>
        <authorList>
            <person name="Bertelli C."/>
            <person name="Goesmann A."/>
            <person name="Greub G."/>
        </authorList>
    </citation>
    <scope>NUCLEOTIDE SEQUENCE [LARGE SCALE GENOMIC DNA]</scope>
    <source>
        <strain evidence="2">CRIB-18</strain>
    </source>
</reference>
<proteinExistence type="predicted"/>
<dbReference type="SUPFAM" id="SSF81383">
    <property type="entry name" value="F-box domain"/>
    <property type="match status" value="1"/>
</dbReference>
<reference evidence="2" key="1">
    <citation type="submission" date="2013-12" db="EMBL/GenBank/DDBJ databases">
        <authorList>
            <person name="Linke B."/>
        </authorList>
    </citation>
    <scope>NUCLEOTIDE SEQUENCE [LARGE SCALE GENOMIC DNA]</scope>
    <source>
        <strain evidence="2">CRIB-18</strain>
    </source>
</reference>
<keyword evidence="3" id="KW-1185">Reference proteome</keyword>
<dbReference type="Gene3D" id="1.20.1280.50">
    <property type="match status" value="1"/>
</dbReference>
<comment type="caution">
    <text evidence="2">The sequence shown here is derived from an EMBL/GenBank/DDBJ whole genome shotgun (WGS) entry which is preliminary data.</text>
</comment>
<dbReference type="SUPFAM" id="SSF50998">
    <property type="entry name" value="Quinoprotein alcohol dehydrogenase-like"/>
    <property type="match status" value="1"/>
</dbReference>
<dbReference type="Pfam" id="PF12937">
    <property type="entry name" value="F-box-like"/>
    <property type="match status" value="1"/>
</dbReference>
<evidence type="ECO:0000313" key="2">
    <source>
        <dbReference type="EMBL" id="CDR33554.1"/>
    </source>
</evidence>
<dbReference type="SMART" id="SM00256">
    <property type="entry name" value="FBOX"/>
    <property type="match status" value="1"/>
</dbReference>
<dbReference type="InterPro" id="IPR036047">
    <property type="entry name" value="F-box-like_dom_sf"/>
</dbReference>
<sequence length="400" mass="45602">MNRTSNDPYQYDNFDYVDMDISSESDSEELEVILIEEELLQDPLMFLPEEIALEIFSYLSAREILDAGIVSKNWRRVSSDNSLFPIFFKKILPVTANHYSKKELKKNLYDKTVAFQTNLEDPKFLPNVKTFDRHEGFVTFLKVREGKLFSASENDLKIFNIKTQKEENKINHSVIRTIELIGENIYIGDRLQGRITKMSRCGEVERQVHFKSSAVFFLKKGPQGLYGRSSDGIQSFDLELNPTHTIFDEGNPISLAISQTSLFTGGSSGIASFDIERLEETHRFEYPTFGRNIESLDNQVYALIDGPNGVVGQLDFRSNQLNTLFYLPGYKSFGLIQILENKLLVDYLGQVWVSDLRTSHILNKIPLGGDGEQDRITALYANGESIFAGKKSGDIYQIEF</sequence>
<feature type="domain" description="F-box" evidence="1">
    <location>
        <begin position="41"/>
        <end position="91"/>
    </location>
</feature>
<dbReference type="EMBL" id="CCEJ010000003">
    <property type="protein sequence ID" value="CDR33554.1"/>
    <property type="molecule type" value="Genomic_DNA"/>
</dbReference>
<dbReference type="InterPro" id="IPR001810">
    <property type="entry name" value="F-box_dom"/>
</dbReference>
<dbReference type="RefSeq" id="WP_041017021.1">
    <property type="nucleotide sequence ID" value="NZ_CCEJ010000003.1"/>
</dbReference>
<dbReference type="PROSITE" id="PS50181">
    <property type="entry name" value="FBOX"/>
    <property type="match status" value="1"/>
</dbReference>
<protein>
    <submittedName>
        <fullName evidence="2">F-box and WD repeat-containing protein</fullName>
    </submittedName>
</protein>
<organism evidence="2 3">
    <name type="scientific">Candidatus Criblamydia sequanensis CRIB-18</name>
    <dbReference type="NCBI Taxonomy" id="1437425"/>
    <lineage>
        <taxon>Bacteria</taxon>
        <taxon>Pseudomonadati</taxon>
        <taxon>Chlamydiota</taxon>
        <taxon>Chlamydiia</taxon>
        <taxon>Parachlamydiales</taxon>
        <taxon>Candidatus Criblamydiaceae</taxon>
        <taxon>Candidatus Criblamydia</taxon>
    </lineage>
</organism>
<dbReference type="Proteomes" id="UP000031552">
    <property type="component" value="Unassembled WGS sequence"/>
</dbReference>
<dbReference type="STRING" id="1437425.CSEC_0722"/>
<gene>
    <name evidence="2" type="ORF">CSEC_0722</name>
</gene>